<keyword evidence="6 7" id="KW-0472">Membrane</keyword>
<feature type="domain" description="Major facilitator superfamily (MFS) profile" evidence="8">
    <location>
        <begin position="13"/>
        <end position="395"/>
    </location>
</feature>
<dbReference type="RefSeq" id="WP_119515583.1">
    <property type="nucleotide sequence ID" value="NZ_NQYH01000002.1"/>
</dbReference>
<dbReference type="Proteomes" id="UP000266206">
    <property type="component" value="Unassembled WGS sequence"/>
</dbReference>
<evidence type="ECO:0000256" key="5">
    <source>
        <dbReference type="ARBA" id="ARBA00022989"/>
    </source>
</evidence>
<accession>A0A3A1YYX2</accession>
<evidence type="ECO:0000259" key="8">
    <source>
        <dbReference type="PROSITE" id="PS50850"/>
    </source>
</evidence>
<dbReference type="Gene3D" id="1.20.1250.20">
    <property type="entry name" value="MFS general substrate transporter like domains"/>
    <property type="match status" value="2"/>
</dbReference>
<evidence type="ECO:0000256" key="7">
    <source>
        <dbReference type="SAM" id="Phobius"/>
    </source>
</evidence>
<keyword evidence="3" id="KW-1003">Cell membrane</keyword>
<evidence type="ECO:0000313" key="9">
    <source>
        <dbReference type="EMBL" id="RIY41684.1"/>
    </source>
</evidence>
<evidence type="ECO:0000256" key="1">
    <source>
        <dbReference type="ARBA" id="ARBA00004651"/>
    </source>
</evidence>
<reference evidence="9 10" key="1">
    <citation type="submission" date="2017-08" db="EMBL/GenBank/DDBJ databases">
        <title>Pusillimonas indicus sp. nov., a member of the family Alcaligenaceae isolated from surface seawater.</title>
        <authorList>
            <person name="Li J."/>
        </authorList>
    </citation>
    <scope>NUCLEOTIDE SEQUENCE [LARGE SCALE GENOMIC DNA]</scope>
    <source>
        <strain evidence="9 10">L52-1-41</strain>
    </source>
</reference>
<keyword evidence="4 7" id="KW-0812">Transmembrane</keyword>
<feature type="transmembrane region" description="Helical" evidence="7">
    <location>
        <begin position="246"/>
        <end position="269"/>
    </location>
</feature>
<dbReference type="InterPro" id="IPR011701">
    <property type="entry name" value="MFS"/>
</dbReference>
<evidence type="ECO:0000256" key="6">
    <source>
        <dbReference type="ARBA" id="ARBA00023136"/>
    </source>
</evidence>
<dbReference type="InterPro" id="IPR020846">
    <property type="entry name" value="MFS_dom"/>
</dbReference>
<dbReference type="PANTHER" id="PTHR23517:SF3">
    <property type="entry name" value="INTEGRAL MEMBRANE TRANSPORT PROTEIN"/>
    <property type="match status" value="1"/>
</dbReference>
<comment type="subcellular location">
    <subcellularLocation>
        <location evidence="1">Cell membrane</location>
        <topology evidence="1">Multi-pass membrane protein</topology>
    </subcellularLocation>
</comment>
<dbReference type="InterPro" id="IPR050171">
    <property type="entry name" value="MFS_Transporters"/>
</dbReference>
<feature type="transmembrane region" description="Helical" evidence="7">
    <location>
        <begin position="168"/>
        <end position="186"/>
    </location>
</feature>
<comment type="caution">
    <text evidence="9">The sequence shown here is derived from an EMBL/GenBank/DDBJ whole genome shotgun (WGS) entry which is preliminary data.</text>
</comment>
<feature type="transmembrane region" description="Helical" evidence="7">
    <location>
        <begin position="45"/>
        <end position="67"/>
    </location>
</feature>
<feature type="transmembrane region" description="Helical" evidence="7">
    <location>
        <begin position="217"/>
        <end position="234"/>
    </location>
</feature>
<sequence length="402" mass="41828">MPSDDTSFSLKKISVAAFGPSLLFGIGEGAIYPVIALSARDLGASVALSGIIVALIGIGSLLNNIPAAILTARFGERRAMVGAAIVAIIALIICLLAPNPFTLGLGILLVGMTRAVFLLARQTYLTEAVPIAMRARALSTLGGVTRIGMFIGPFAGAGLMHFMDLQGAYVVAIVTFVFMAALAFAIPDLPQHAPHEQADSGPSTQGLRHIARTHFKTYLTLGVGCLLVAAVRSSRQVIIPLWAANIGIDAATTSLVYGLMGAIDMLLFYPAGKLMDHKGRAAVAIPSMVIMAVCLAMMPLTASLWTFVMVTMVLGFGNGISSGLVMTVGADASPKQGRTQFLGIWRFMADIGNSGGPLLLSAITAMASLAGGMVVIGGLALISAGIFWRWLPASLSKPVSRF</sequence>
<dbReference type="PANTHER" id="PTHR23517">
    <property type="entry name" value="RESISTANCE PROTEIN MDTM, PUTATIVE-RELATED-RELATED"/>
    <property type="match status" value="1"/>
</dbReference>
<dbReference type="EMBL" id="NQYH01000002">
    <property type="protein sequence ID" value="RIY41684.1"/>
    <property type="molecule type" value="Genomic_DNA"/>
</dbReference>
<organism evidence="9 10">
    <name type="scientific">Neopusillimonas maritima</name>
    <dbReference type="NCBI Taxonomy" id="2026239"/>
    <lineage>
        <taxon>Bacteria</taxon>
        <taxon>Pseudomonadati</taxon>
        <taxon>Pseudomonadota</taxon>
        <taxon>Betaproteobacteria</taxon>
        <taxon>Burkholderiales</taxon>
        <taxon>Alcaligenaceae</taxon>
        <taxon>Neopusillimonas</taxon>
    </lineage>
</organism>
<dbReference type="Pfam" id="PF07690">
    <property type="entry name" value="MFS_1"/>
    <property type="match status" value="2"/>
</dbReference>
<gene>
    <name evidence="9" type="ORF">CJP73_04315</name>
</gene>
<dbReference type="OrthoDB" id="3285241at2"/>
<dbReference type="SUPFAM" id="SSF103473">
    <property type="entry name" value="MFS general substrate transporter"/>
    <property type="match status" value="1"/>
</dbReference>
<proteinExistence type="predicted"/>
<dbReference type="GO" id="GO:0022857">
    <property type="term" value="F:transmembrane transporter activity"/>
    <property type="evidence" value="ECO:0007669"/>
    <property type="project" value="InterPro"/>
</dbReference>
<feature type="transmembrane region" description="Helical" evidence="7">
    <location>
        <begin position="341"/>
        <end position="363"/>
    </location>
</feature>
<evidence type="ECO:0000256" key="4">
    <source>
        <dbReference type="ARBA" id="ARBA00022692"/>
    </source>
</evidence>
<protein>
    <submittedName>
        <fullName evidence="9">MFS transporter</fullName>
    </submittedName>
</protein>
<keyword evidence="2" id="KW-0813">Transport</keyword>
<dbReference type="PROSITE" id="PS50850">
    <property type="entry name" value="MFS"/>
    <property type="match status" value="1"/>
</dbReference>
<feature type="transmembrane region" description="Helical" evidence="7">
    <location>
        <begin position="304"/>
        <end position="329"/>
    </location>
</feature>
<keyword evidence="5 7" id="KW-1133">Transmembrane helix</keyword>
<dbReference type="CDD" id="cd17325">
    <property type="entry name" value="MFS_MdtG_SLC18_like"/>
    <property type="match status" value="1"/>
</dbReference>
<feature type="transmembrane region" description="Helical" evidence="7">
    <location>
        <begin position="281"/>
        <end position="298"/>
    </location>
</feature>
<dbReference type="InterPro" id="IPR036259">
    <property type="entry name" value="MFS_trans_sf"/>
</dbReference>
<evidence type="ECO:0000256" key="3">
    <source>
        <dbReference type="ARBA" id="ARBA00022475"/>
    </source>
</evidence>
<evidence type="ECO:0000256" key="2">
    <source>
        <dbReference type="ARBA" id="ARBA00022448"/>
    </source>
</evidence>
<feature type="transmembrane region" description="Helical" evidence="7">
    <location>
        <begin position="369"/>
        <end position="391"/>
    </location>
</feature>
<dbReference type="GO" id="GO:0005886">
    <property type="term" value="C:plasma membrane"/>
    <property type="evidence" value="ECO:0007669"/>
    <property type="project" value="UniProtKB-SubCell"/>
</dbReference>
<evidence type="ECO:0000313" key="10">
    <source>
        <dbReference type="Proteomes" id="UP000266206"/>
    </source>
</evidence>
<feature type="transmembrane region" description="Helical" evidence="7">
    <location>
        <begin position="141"/>
        <end position="162"/>
    </location>
</feature>
<feature type="transmembrane region" description="Helical" evidence="7">
    <location>
        <begin position="79"/>
        <end position="98"/>
    </location>
</feature>
<name>A0A3A1YYX2_9BURK</name>
<dbReference type="AlphaFoldDB" id="A0A3A1YYX2"/>
<feature type="transmembrane region" description="Helical" evidence="7">
    <location>
        <begin position="104"/>
        <end position="120"/>
    </location>
</feature>